<dbReference type="Proteomes" id="UP001204320">
    <property type="component" value="Unassembled WGS sequence"/>
</dbReference>
<keyword evidence="1" id="KW-0732">Signal</keyword>
<feature type="region of interest" description="Disordered" evidence="2">
    <location>
        <begin position="28"/>
        <end position="49"/>
    </location>
</feature>
<evidence type="ECO:0000313" key="4">
    <source>
        <dbReference type="Proteomes" id="UP001204320"/>
    </source>
</evidence>
<dbReference type="Gene3D" id="3.40.190.10">
    <property type="entry name" value="Periplasmic binding protein-like II"/>
    <property type="match status" value="2"/>
</dbReference>
<dbReference type="Pfam" id="PF13343">
    <property type="entry name" value="SBP_bac_6"/>
    <property type="match status" value="1"/>
</dbReference>
<evidence type="ECO:0000256" key="2">
    <source>
        <dbReference type="SAM" id="MobiDB-lite"/>
    </source>
</evidence>
<keyword evidence="4" id="KW-1185">Reference proteome</keyword>
<feature type="compositionally biased region" description="Low complexity" evidence="2">
    <location>
        <begin position="30"/>
        <end position="46"/>
    </location>
</feature>
<sequence length="384" mass="41698">MKNVSRREFLGTTAVAAAGLGLAACGGGSDATSSSGTDTSSSSGSDDLSRIASDDVIEAAKKDGKLVVYGSCEEQHVAACAQHFQELFGIETSYQRLSTGEVESKVEEENGNPSADVWFGGTTDPYNVAVTKGILEPYEAKNASHLISDKFRDADGNWYGIYKGILGFFYNKDELERKGLDAPQDWPDLLDEKYKDLIWMSNYNTAGTAKLILNTVIQKYGHDDGIKYLVNLDKNVQVYTKSGSGPSKNVGTGECTIGIGFLHDAIYQIVDNGYQNIGLVIPSSGASYEVGATAIFKGCKHENAAKLWIEYALSPQCVERAQEVGAYQFLVIDDAKQPAVVEEYGLDPNNVMDYDFEDAKENTEQYVSDIMNALGGGDDRFQTE</sequence>
<dbReference type="PROSITE" id="PS51257">
    <property type="entry name" value="PROKAR_LIPOPROTEIN"/>
    <property type="match status" value="1"/>
</dbReference>
<dbReference type="PANTHER" id="PTHR30006:SF2">
    <property type="entry name" value="ABC TRANSPORTER SUBSTRATE-BINDING PROTEIN"/>
    <property type="match status" value="1"/>
</dbReference>
<gene>
    <name evidence="3" type="ORF">NVS32_03270</name>
</gene>
<dbReference type="NCBIfam" id="TIGR01409">
    <property type="entry name" value="TAT_signal_seq"/>
    <property type="match status" value="1"/>
</dbReference>
<organism evidence="3 4">
    <name type="scientific">Tractidigestivibacter montrealensis</name>
    <dbReference type="NCBI Taxonomy" id="2972466"/>
    <lineage>
        <taxon>Bacteria</taxon>
        <taxon>Bacillati</taxon>
        <taxon>Actinomycetota</taxon>
        <taxon>Coriobacteriia</taxon>
        <taxon>Coriobacteriales</taxon>
        <taxon>Atopobiaceae</taxon>
        <taxon>Tractidigestivibacter</taxon>
    </lineage>
</organism>
<dbReference type="SUPFAM" id="SSF53850">
    <property type="entry name" value="Periplasmic binding protein-like II"/>
    <property type="match status" value="1"/>
</dbReference>
<dbReference type="EMBL" id="JANSKA010000002">
    <property type="protein sequence ID" value="MCR9035966.1"/>
    <property type="molecule type" value="Genomic_DNA"/>
</dbReference>
<dbReference type="InterPro" id="IPR026045">
    <property type="entry name" value="Ferric-bd"/>
</dbReference>
<dbReference type="PROSITE" id="PS51318">
    <property type="entry name" value="TAT"/>
    <property type="match status" value="1"/>
</dbReference>
<reference evidence="3 4" key="1">
    <citation type="submission" date="2022-08" db="EMBL/GenBank/DDBJ databases">
        <title>Tractidigestivibacter montrealensis type strain KD21.</title>
        <authorList>
            <person name="Diop K."/>
            <person name="Richard C."/>
            <person name="Routy B."/>
        </authorList>
    </citation>
    <scope>NUCLEOTIDE SEQUENCE [LARGE SCALE GENOMIC DNA]</scope>
    <source>
        <strain evidence="3 4">KD21</strain>
    </source>
</reference>
<dbReference type="PANTHER" id="PTHR30006">
    <property type="entry name" value="THIAMINE-BINDING PERIPLASMIC PROTEIN-RELATED"/>
    <property type="match status" value="1"/>
</dbReference>
<dbReference type="CDD" id="cd13544">
    <property type="entry name" value="PBP2_Fbp_like_1"/>
    <property type="match status" value="1"/>
</dbReference>
<dbReference type="InterPro" id="IPR019546">
    <property type="entry name" value="TAT_signal_bac_arc"/>
</dbReference>
<dbReference type="InterPro" id="IPR006311">
    <property type="entry name" value="TAT_signal"/>
</dbReference>
<accession>A0ABT1Z6X8</accession>
<dbReference type="PIRSF" id="PIRSF002825">
    <property type="entry name" value="CfbpA"/>
    <property type="match status" value="1"/>
</dbReference>
<evidence type="ECO:0000313" key="3">
    <source>
        <dbReference type="EMBL" id="MCR9035966.1"/>
    </source>
</evidence>
<name>A0ABT1Z6X8_9ACTN</name>
<protein>
    <submittedName>
        <fullName evidence="3">ABC transporter substrate-binding protein</fullName>
    </submittedName>
</protein>
<dbReference type="RefSeq" id="WP_258498654.1">
    <property type="nucleotide sequence ID" value="NZ_JANSKA010000002.1"/>
</dbReference>
<evidence type="ECO:0000256" key="1">
    <source>
        <dbReference type="ARBA" id="ARBA00022729"/>
    </source>
</evidence>
<proteinExistence type="predicted"/>
<comment type="caution">
    <text evidence="3">The sequence shown here is derived from an EMBL/GenBank/DDBJ whole genome shotgun (WGS) entry which is preliminary data.</text>
</comment>